<dbReference type="EMBL" id="JBHSBU010000001">
    <property type="protein sequence ID" value="MFC4158804.1"/>
    <property type="molecule type" value="Genomic_DNA"/>
</dbReference>
<accession>A0ABV8MN95</accession>
<organism evidence="2 3">
    <name type="scientific">Chitinimonas lacunae</name>
    <dbReference type="NCBI Taxonomy" id="1963018"/>
    <lineage>
        <taxon>Bacteria</taxon>
        <taxon>Pseudomonadati</taxon>
        <taxon>Pseudomonadota</taxon>
        <taxon>Betaproteobacteria</taxon>
        <taxon>Neisseriales</taxon>
        <taxon>Chitinibacteraceae</taxon>
        <taxon>Chitinimonas</taxon>
    </lineage>
</organism>
<evidence type="ECO:0000256" key="1">
    <source>
        <dbReference type="ARBA" id="ARBA00006869"/>
    </source>
</evidence>
<gene>
    <name evidence="2" type="ORF">ACFOW7_05450</name>
</gene>
<dbReference type="Pfam" id="PF17074">
    <property type="entry name" value="Darcynin"/>
    <property type="match status" value="1"/>
</dbReference>
<dbReference type="RefSeq" id="WP_378161877.1">
    <property type="nucleotide sequence ID" value="NZ_JBHSBU010000001.1"/>
</dbReference>
<protein>
    <submittedName>
        <fullName evidence="2">Darcynin family protein</fullName>
    </submittedName>
</protein>
<dbReference type="Proteomes" id="UP001595791">
    <property type="component" value="Unassembled WGS sequence"/>
</dbReference>
<comment type="similarity">
    <text evidence="1">Belongs to the darcynin family.</text>
</comment>
<name>A0ABV8MN95_9NEIS</name>
<proteinExistence type="inferred from homology"/>
<comment type="caution">
    <text evidence="2">The sequence shown here is derived from an EMBL/GenBank/DDBJ whole genome shotgun (WGS) entry which is preliminary data.</text>
</comment>
<keyword evidence="3" id="KW-1185">Reference proteome</keyword>
<dbReference type="InterPro" id="IPR031409">
    <property type="entry name" value="Darcynin"/>
</dbReference>
<evidence type="ECO:0000313" key="2">
    <source>
        <dbReference type="EMBL" id="MFC4158804.1"/>
    </source>
</evidence>
<reference evidence="3" key="1">
    <citation type="journal article" date="2019" name="Int. J. Syst. Evol. Microbiol.">
        <title>The Global Catalogue of Microorganisms (GCM) 10K type strain sequencing project: providing services to taxonomists for standard genome sequencing and annotation.</title>
        <authorList>
            <consortium name="The Broad Institute Genomics Platform"/>
            <consortium name="The Broad Institute Genome Sequencing Center for Infectious Disease"/>
            <person name="Wu L."/>
            <person name="Ma J."/>
        </authorList>
    </citation>
    <scope>NUCLEOTIDE SEQUENCE [LARGE SCALE GENOMIC DNA]</scope>
    <source>
        <strain evidence="3">LMG 29894</strain>
    </source>
</reference>
<sequence>MTHAQTQSLPASHPDGEVVMTVFMLVKTQPEWLAFPVERRFAELRAHLEPILQRHRHSVTLRFFDLEFYTARVTDLWMWEVTDQHQYELVVEALRETPFWDRYFTIEEILPGVENAYAKNYSQQALRQ</sequence>
<evidence type="ECO:0000313" key="3">
    <source>
        <dbReference type="Proteomes" id="UP001595791"/>
    </source>
</evidence>